<dbReference type="InterPro" id="IPR017850">
    <property type="entry name" value="Alkaline_phosphatase_core_sf"/>
</dbReference>
<name>A0A7C4LMF6_9PLAN</name>
<dbReference type="EMBL" id="DSVQ01000012">
    <property type="protein sequence ID" value="HGT39458.1"/>
    <property type="molecule type" value="Genomic_DNA"/>
</dbReference>
<protein>
    <submittedName>
        <fullName evidence="1">DUF1501 domain-containing protein</fullName>
    </submittedName>
</protein>
<gene>
    <name evidence="1" type="ORF">ENS64_09390</name>
</gene>
<accession>A0A7C4LMF6</accession>
<dbReference type="PANTHER" id="PTHR43737:SF1">
    <property type="entry name" value="DUF1501 DOMAIN-CONTAINING PROTEIN"/>
    <property type="match status" value="1"/>
</dbReference>
<reference evidence="1" key="1">
    <citation type="journal article" date="2020" name="mSystems">
        <title>Genome- and Community-Level Interaction Insights into Carbon Utilization and Element Cycling Functions of Hydrothermarchaeota in Hydrothermal Sediment.</title>
        <authorList>
            <person name="Zhou Z."/>
            <person name="Liu Y."/>
            <person name="Xu W."/>
            <person name="Pan J."/>
            <person name="Luo Z.H."/>
            <person name="Li M."/>
        </authorList>
    </citation>
    <scope>NUCLEOTIDE SEQUENCE [LARGE SCALE GENOMIC DNA]</scope>
    <source>
        <strain evidence="1">SpSt-508</strain>
    </source>
</reference>
<organism evidence="1">
    <name type="scientific">Schlesneria paludicola</name>
    <dbReference type="NCBI Taxonomy" id="360056"/>
    <lineage>
        <taxon>Bacteria</taxon>
        <taxon>Pseudomonadati</taxon>
        <taxon>Planctomycetota</taxon>
        <taxon>Planctomycetia</taxon>
        <taxon>Planctomycetales</taxon>
        <taxon>Planctomycetaceae</taxon>
        <taxon>Schlesneria</taxon>
    </lineage>
</organism>
<comment type="caution">
    <text evidence="1">The sequence shown here is derived from an EMBL/GenBank/DDBJ whole genome shotgun (WGS) entry which is preliminary data.</text>
</comment>
<dbReference type="SUPFAM" id="SSF53649">
    <property type="entry name" value="Alkaline phosphatase-like"/>
    <property type="match status" value="1"/>
</dbReference>
<dbReference type="InterPro" id="IPR010869">
    <property type="entry name" value="DUF1501"/>
</dbReference>
<evidence type="ECO:0000313" key="1">
    <source>
        <dbReference type="EMBL" id="HGT39458.1"/>
    </source>
</evidence>
<proteinExistence type="predicted"/>
<sequence length="443" mass="49231">MFTWWGQQRRFCDGISRRSFVRMGGLAVGGLTLADLLRLEASGAAKRGHKAVIMVYLSGGLAHQDTFDLKPQAPREVRGEFQPIATSVPGLEFCEHLPKLARVADRCVVIRSVVGQRDEHSSFQNLTGYTMGEVQRNEYPNFGSAVAKVLGAVDPLTPPFVDLFPTMQHRPYNSTGAGYLGSAYNQVRADGEDLASMKLRYVPPGQFESRRQLLRELDVLRRKLDARGLDHVAENYRRAFDVLTSSKIVDALDVEKEDPLLRERYGKGSSKHLGDGAPLWNDQLLIARRLVEAGVRVVTVAYGFWDTHGNNFAHLKQHLPTVDAGLSALIQDLTDRGLEREVTLVVWGEFGRTPKINNNAGRDHWAPVQSALLAGGGMPRGLVIGGTDKDAGYAVERPVHYRDVLATIYHNLGIDPHAYVRDRNDRPVTLLPEDCRPIRELLA</sequence>
<dbReference type="AlphaFoldDB" id="A0A7C4LMF6"/>
<dbReference type="PANTHER" id="PTHR43737">
    <property type="entry name" value="BLL7424 PROTEIN"/>
    <property type="match status" value="1"/>
</dbReference>
<dbReference type="Pfam" id="PF07394">
    <property type="entry name" value="DUF1501"/>
    <property type="match status" value="1"/>
</dbReference>